<sequence length="175" mass="19875">MKTKKRQGKSSKEKTLRAAALIMILAGIVLAGCSSLDCPYMNRVYTKYQLEGDVKTLADTLTVTTSRLTDDSDTILLNQAIGVDSFELPVSYMGDQDEFHFHIKRADGETFTDTVKVKKTNQTHFESVDCNPSYFHTLTSVSYTKHTIDSIVIHNAQVNYDASQPHFYIYFRYHD</sequence>
<name>A0ABT1BVA6_9BACT</name>
<dbReference type="InterPro" id="IPR045607">
    <property type="entry name" value="DUF6452"/>
</dbReference>
<protein>
    <submittedName>
        <fullName evidence="1">DUF6452 family protein</fullName>
    </submittedName>
</protein>
<proteinExistence type="predicted"/>
<keyword evidence="2" id="KW-1185">Reference proteome</keyword>
<evidence type="ECO:0000313" key="1">
    <source>
        <dbReference type="EMBL" id="MCO6024347.1"/>
    </source>
</evidence>
<comment type="caution">
    <text evidence="1">The sequence shown here is derived from an EMBL/GenBank/DDBJ whole genome shotgun (WGS) entry which is preliminary data.</text>
</comment>
<reference evidence="1 2" key="1">
    <citation type="submission" date="2022-06" db="EMBL/GenBank/DDBJ databases">
        <title>A taxonomic note on the genus Prevotella: Description of four novel genera and emended description of the genera Hallella and Xylanibacter.</title>
        <authorList>
            <person name="Hitch T.C.A."/>
        </authorList>
    </citation>
    <scope>NUCLEOTIDE SEQUENCE [LARGE SCALE GENOMIC DNA]</scope>
    <source>
        <strain evidence="1 2">DSM 100619</strain>
    </source>
</reference>
<dbReference type="Proteomes" id="UP001204015">
    <property type="component" value="Unassembled WGS sequence"/>
</dbReference>
<gene>
    <name evidence="1" type="ORF">NG821_00555</name>
</gene>
<accession>A0ABT1BVA6</accession>
<dbReference type="Pfam" id="PF20050">
    <property type="entry name" value="DUF6452"/>
    <property type="match status" value="1"/>
</dbReference>
<dbReference type="RefSeq" id="WP_252759705.1">
    <property type="nucleotide sequence ID" value="NZ_JAMXLY010000001.1"/>
</dbReference>
<organism evidence="1 2">
    <name type="scientific">Segatella cerevisiae</name>
    <dbReference type="NCBI Taxonomy" id="2053716"/>
    <lineage>
        <taxon>Bacteria</taxon>
        <taxon>Pseudomonadati</taxon>
        <taxon>Bacteroidota</taxon>
        <taxon>Bacteroidia</taxon>
        <taxon>Bacteroidales</taxon>
        <taxon>Prevotellaceae</taxon>
        <taxon>Segatella</taxon>
    </lineage>
</organism>
<dbReference type="EMBL" id="JAMXLY010000001">
    <property type="protein sequence ID" value="MCO6024347.1"/>
    <property type="molecule type" value="Genomic_DNA"/>
</dbReference>
<evidence type="ECO:0000313" key="2">
    <source>
        <dbReference type="Proteomes" id="UP001204015"/>
    </source>
</evidence>
<dbReference type="PROSITE" id="PS51257">
    <property type="entry name" value="PROKAR_LIPOPROTEIN"/>
    <property type="match status" value="1"/>
</dbReference>